<accession>A0A166F6D7</accession>
<dbReference type="AlphaFoldDB" id="A0A166F6D7"/>
<keyword evidence="2" id="KW-1185">Reference proteome</keyword>
<reference evidence="1 2" key="1">
    <citation type="journal article" date="2016" name="Mol. Biol. Evol.">
        <title>Comparative Genomics of Early-Diverging Mushroom-Forming Fungi Provides Insights into the Origins of Lignocellulose Decay Capabilities.</title>
        <authorList>
            <person name="Nagy L.G."/>
            <person name="Riley R."/>
            <person name="Tritt A."/>
            <person name="Adam C."/>
            <person name="Daum C."/>
            <person name="Floudas D."/>
            <person name="Sun H."/>
            <person name="Yadav J.S."/>
            <person name="Pangilinan J."/>
            <person name="Larsson K.H."/>
            <person name="Matsuura K."/>
            <person name="Barry K."/>
            <person name="Labutti K."/>
            <person name="Kuo R."/>
            <person name="Ohm R.A."/>
            <person name="Bhattacharya S.S."/>
            <person name="Shirouzu T."/>
            <person name="Yoshinaga Y."/>
            <person name="Martin F.M."/>
            <person name="Grigoriev I.V."/>
            <person name="Hibbett D.S."/>
        </authorList>
    </citation>
    <scope>NUCLEOTIDE SEQUENCE [LARGE SCALE GENOMIC DNA]</scope>
    <source>
        <strain evidence="1 2">HHB10207 ss-3</strain>
    </source>
</reference>
<proteinExistence type="predicted"/>
<organism evidence="1 2">
    <name type="scientific">Sistotremastrum suecicum HHB10207 ss-3</name>
    <dbReference type="NCBI Taxonomy" id="1314776"/>
    <lineage>
        <taxon>Eukaryota</taxon>
        <taxon>Fungi</taxon>
        <taxon>Dikarya</taxon>
        <taxon>Basidiomycota</taxon>
        <taxon>Agaricomycotina</taxon>
        <taxon>Agaricomycetes</taxon>
        <taxon>Sistotremastrales</taxon>
        <taxon>Sistotremastraceae</taxon>
        <taxon>Sistotremastrum</taxon>
    </lineage>
</organism>
<evidence type="ECO:0000313" key="1">
    <source>
        <dbReference type="EMBL" id="KZT40328.1"/>
    </source>
</evidence>
<protein>
    <submittedName>
        <fullName evidence="1">Uncharacterized protein</fullName>
    </submittedName>
</protein>
<evidence type="ECO:0000313" key="2">
    <source>
        <dbReference type="Proteomes" id="UP000076798"/>
    </source>
</evidence>
<name>A0A166F6D7_9AGAM</name>
<dbReference type="Proteomes" id="UP000076798">
    <property type="component" value="Unassembled WGS sequence"/>
</dbReference>
<dbReference type="EMBL" id="KV428034">
    <property type="protein sequence ID" value="KZT40328.1"/>
    <property type="molecule type" value="Genomic_DNA"/>
</dbReference>
<gene>
    <name evidence="1" type="ORF">SISSUDRAFT_525212</name>
</gene>
<sequence length="162" mass="17281">MIVDSVTELSSDAPMPAQAIPSTEHDTIISTFTTSSADIEIIPNPVQRTTIDLTTSSSLPPSSPPSGYQIASSITQSSSPVAIRRAASVLSDAVHAPGDNEDVVENHSVMAEIEILEHERDATLVMIDSVIISGERHEEKVKKLRLVRGLVRVALGCEDVAL</sequence>